<dbReference type="AlphaFoldDB" id="A0A8A7KF36"/>
<sequence>MTKKRRKLSKAAALTYDPQKDNAPKIVANGSGDIADKIIAAAREHNIPIEKNHDIVEVLVQLNIGEEVPAELYQAIAEILSFIYQMEDK</sequence>
<proteinExistence type="predicted"/>
<dbReference type="GO" id="GO:0005886">
    <property type="term" value="C:plasma membrane"/>
    <property type="evidence" value="ECO:0007669"/>
    <property type="project" value="TreeGrafter"/>
</dbReference>
<keyword evidence="1" id="KW-0282">Flagellum</keyword>
<name>A0A8A7KF36_9FIRM</name>
<accession>A0A8A7KF36</accession>
<evidence type="ECO:0000313" key="1">
    <source>
        <dbReference type="EMBL" id="QTL96774.1"/>
    </source>
</evidence>
<dbReference type="InterPro" id="IPR029025">
    <property type="entry name" value="T3SS_substrate_exporter_C"/>
</dbReference>
<reference evidence="1" key="1">
    <citation type="submission" date="2019-12" db="EMBL/GenBank/DDBJ databases">
        <authorList>
            <person name="zhang j."/>
            <person name="sun C.M."/>
        </authorList>
    </citation>
    <scope>NUCLEOTIDE SEQUENCE</scope>
    <source>
        <strain evidence="1">NS-1</strain>
    </source>
</reference>
<dbReference type="Proteomes" id="UP000665020">
    <property type="component" value="Chromosome"/>
</dbReference>
<dbReference type="KEGG" id="ifn:GM661_01685"/>
<keyword evidence="1" id="KW-0969">Cilium</keyword>
<keyword evidence="1" id="KW-0966">Cell projection</keyword>
<dbReference type="Pfam" id="PF01312">
    <property type="entry name" value="Bac_export_2"/>
    <property type="match status" value="1"/>
</dbReference>
<dbReference type="SUPFAM" id="SSF160544">
    <property type="entry name" value="EscU C-terminal domain-like"/>
    <property type="match status" value="1"/>
</dbReference>
<dbReference type="PANTHER" id="PTHR30531:SF12">
    <property type="entry name" value="FLAGELLAR BIOSYNTHETIC PROTEIN FLHB"/>
    <property type="match status" value="1"/>
</dbReference>
<protein>
    <submittedName>
        <fullName evidence="1">Flagellar biosynthesis protein FlhB</fullName>
    </submittedName>
</protein>
<dbReference type="EMBL" id="CP046640">
    <property type="protein sequence ID" value="QTL96774.1"/>
    <property type="molecule type" value="Genomic_DNA"/>
</dbReference>
<dbReference type="PANTHER" id="PTHR30531">
    <property type="entry name" value="FLAGELLAR BIOSYNTHETIC PROTEIN FLHB"/>
    <property type="match status" value="1"/>
</dbReference>
<dbReference type="Gene3D" id="3.40.1690.10">
    <property type="entry name" value="secretion proteins EscU"/>
    <property type="match status" value="1"/>
</dbReference>
<evidence type="ECO:0000313" key="2">
    <source>
        <dbReference type="Proteomes" id="UP000665020"/>
    </source>
</evidence>
<keyword evidence="2" id="KW-1185">Reference proteome</keyword>
<dbReference type="RefSeq" id="WP_125987551.1">
    <property type="nucleotide sequence ID" value="NZ_CP046640.1"/>
</dbReference>
<gene>
    <name evidence="1" type="ORF">GM661_01685</name>
</gene>
<organism evidence="1 2">
    <name type="scientific">Iocasia fonsfrigidae</name>
    <dbReference type="NCBI Taxonomy" id="2682810"/>
    <lineage>
        <taxon>Bacteria</taxon>
        <taxon>Bacillati</taxon>
        <taxon>Bacillota</taxon>
        <taxon>Clostridia</taxon>
        <taxon>Halanaerobiales</taxon>
        <taxon>Halanaerobiaceae</taxon>
        <taxon>Iocasia</taxon>
    </lineage>
</organism>
<dbReference type="GO" id="GO:0009306">
    <property type="term" value="P:protein secretion"/>
    <property type="evidence" value="ECO:0007669"/>
    <property type="project" value="InterPro"/>
</dbReference>
<dbReference type="InterPro" id="IPR006135">
    <property type="entry name" value="T3SS_substrate_exporter"/>
</dbReference>